<dbReference type="PANTHER" id="PTHR30283">
    <property type="entry name" value="PEROXIDE STRESS RESPONSE PROTEIN YAAA"/>
    <property type="match status" value="1"/>
</dbReference>
<organism evidence="1 2">
    <name type="scientific">Actinomadura vinacea</name>
    <dbReference type="NCBI Taxonomy" id="115336"/>
    <lineage>
        <taxon>Bacteria</taxon>
        <taxon>Bacillati</taxon>
        <taxon>Actinomycetota</taxon>
        <taxon>Actinomycetes</taxon>
        <taxon>Streptosporangiales</taxon>
        <taxon>Thermomonosporaceae</taxon>
        <taxon>Actinomadura</taxon>
    </lineage>
</organism>
<comment type="caution">
    <text evidence="1">The sequence shown here is derived from an EMBL/GenBank/DDBJ whole genome shotgun (WGS) entry which is preliminary data.</text>
</comment>
<keyword evidence="2" id="KW-1185">Reference proteome</keyword>
<reference evidence="2" key="1">
    <citation type="journal article" date="2019" name="Int. J. Syst. Evol. Microbiol.">
        <title>The Global Catalogue of Microorganisms (GCM) 10K type strain sequencing project: providing services to taxonomists for standard genome sequencing and annotation.</title>
        <authorList>
            <consortium name="The Broad Institute Genomics Platform"/>
            <consortium name="The Broad Institute Genome Sequencing Center for Infectious Disease"/>
            <person name="Wu L."/>
            <person name="Ma J."/>
        </authorList>
    </citation>
    <scope>NUCLEOTIDE SEQUENCE [LARGE SCALE GENOMIC DNA]</scope>
    <source>
        <strain evidence="2">JCM 3325</strain>
    </source>
</reference>
<evidence type="ECO:0000313" key="1">
    <source>
        <dbReference type="EMBL" id="GAA2413765.1"/>
    </source>
</evidence>
<gene>
    <name evidence="1" type="primary">yaaA</name>
    <name evidence="1" type="ORF">GCM10010191_24460</name>
</gene>
<accession>A0ABP5VWG9</accession>
<dbReference type="PANTHER" id="PTHR30283:SF4">
    <property type="entry name" value="PEROXIDE STRESS RESISTANCE PROTEIN YAAA"/>
    <property type="match status" value="1"/>
</dbReference>
<evidence type="ECO:0000313" key="2">
    <source>
        <dbReference type="Proteomes" id="UP001501231"/>
    </source>
</evidence>
<name>A0ABP5VWG9_9ACTN</name>
<dbReference type="InterPro" id="IPR005583">
    <property type="entry name" value="YaaA"/>
</dbReference>
<protein>
    <submittedName>
        <fullName evidence="1">Peroxide stress protein YaaA</fullName>
    </submittedName>
</protein>
<dbReference type="EMBL" id="BAAARW010000011">
    <property type="protein sequence ID" value="GAA2413765.1"/>
    <property type="molecule type" value="Genomic_DNA"/>
</dbReference>
<proteinExistence type="predicted"/>
<sequence>MLILLPPSERKATGGDGPPLDLGGLAFPELNPVRERVLDALGEACLRDDAREVLALPAGQAEEALTRNRVLRRTPTLPVARLYTGVLYDNLALHELDPGRAADQIIVFSGLWGALRLTDRIPPYRLAMDVTLPPEGKLAALWRPALREALGFTRRRLIVDMRSGPYVSAWKPARGQGPAVAVRVFRERILGGVPKRSVVSHMAKATRGRVAHDLLEAGAAPETPEELLKIVAGLGHTAELNGDNLDIILHA</sequence>
<dbReference type="RefSeq" id="WP_344588915.1">
    <property type="nucleotide sequence ID" value="NZ_BAAARW010000011.1"/>
</dbReference>
<dbReference type="Proteomes" id="UP001501231">
    <property type="component" value="Unassembled WGS sequence"/>
</dbReference>
<dbReference type="Pfam" id="PF03883">
    <property type="entry name" value="H2O2_YaaD"/>
    <property type="match status" value="1"/>
</dbReference>